<dbReference type="SMART" id="SM00339">
    <property type="entry name" value="FH"/>
    <property type="match status" value="1"/>
</dbReference>
<dbReference type="OrthoDB" id="5954824at2759"/>
<dbReference type="STRING" id="1447875.A0A2B7YA96"/>
<keyword evidence="10" id="KW-1185">Reference proteome</keyword>
<feature type="region of interest" description="Disordered" evidence="7">
    <location>
        <begin position="334"/>
        <end position="384"/>
    </location>
</feature>
<evidence type="ECO:0000256" key="1">
    <source>
        <dbReference type="ARBA" id="ARBA00004123"/>
    </source>
</evidence>
<dbReference type="SUPFAM" id="SSF46785">
    <property type="entry name" value="Winged helix' DNA-binding domain"/>
    <property type="match status" value="1"/>
</dbReference>
<keyword evidence="2" id="KW-0805">Transcription regulation</keyword>
<feature type="domain" description="Fork-head" evidence="8">
    <location>
        <begin position="244"/>
        <end position="344"/>
    </location>
</feature>
<dbReference type="AlphaFoldDB" id="A0A2B7YA96"/>
<proteinExistence type="predicted"/>
<dbReference type="GO" id="GO:0000978">
    <property type="term" value="F:RNA polymerase II cis-regulatory region sequence-specific DNA binding"/>
    <property type="evidence" value="ECO:0007669"/>
    <property type="project" value="TreeGrafter"/>
</dbReference>
<protein>
    <recommendedName>
        <fullName evidence="8">Fork-head domain-containing protein</fullName>
    </recommendedName>
</protein>
<dbReference type="InterPro" id="IPR036390">
    <property type="entry name" value="WH_DNA-bd_sf"/>
</dbReference>
<feature type="compositionally biased region" description="Basic residues" evidence="7">
    <location>
        <begin position="339"/>
        <end position="356"/>
    </location>
</feature>
<dbReference type="InterPro" id="IPR001766">
    <property type="entry name" value="Fork_head_dom"/>
</dbReference>
<dbReference type="PANTHER" id="PTHR45881">
    <property type="entry name" value="CHECKPOINT SUPPRESSOR 1-LIKE, ISOFORM A-RELATED"/>
    <property type="match status" value="1"/>
</dbReference>
<feature type="region of interest" description="Disordered" evidence="7">
    <location>
        <begin position="166"/>
        <end position="233"/>
    </location>
</feature>
<evidence type="ECO:0000313" key="9">
    <source>
        <dbReference type="EMBL" id="PGH17963.1"/>
    </source>
</evidence>
<evidence type="ECO:0000256" key="6">
    <source>
        <dbReference type="PROSITE-ProRule" id="PRU00089"/>
    </source>
</evidence>
<evidence type="ECO:0000256" key="3">
    <source>
        <dbReference type="ARBA" id="ARBA00023125"/>
    </source>
</evidence>
<feature type="compositionally biased region" description="Basic residues" evidence="7">
    <location>
        <begin position="368"/>
        <end position="378"/>
    </location>
</feature>
<keyword evidence="5 6" id="KW-0539">Nucleus</keyword>
<keyword evidence="3 6" id="KW-0238">DNA-binding</keyword>
<evidence type="ECO:0000256" key="7">
    <source>
        <dbReference type="SAM" id="MobiDB-lite"/>
    </source>
</evidence>
<dbReference type="EMBL" id="PDNB01000007">
    <property type="protein sequence ID" value="PGH17963.1"/>
    <property type="molecule type" value="Genomic_DNA"/>
</dbReference>
<dbReference type="Gene3D" id="1.10.10.10">
    <property type="entry name" value="Winged helix-like DNA-binding domain superfamily/Winged helix DNA-binding domain"/>
    <property type="match status" value="1"/>
</dbReference>
<dbReference type="InterPro" id="IPR036388">
    <property type="entry name" value="WH-like_DNA-bd_sf"/>
</dbReference>
<comment type="caution">
    <text evidence="9">The sequence shown here is derived from an EMBL/GenBank/DDBJ whole genome shotgun (WGS) entry which is preliminary data.</text>
</comment>
<dbReference type="PROSITE" id="PS00658">
    <property type="entry name" value="FORK_HEAD_2"/>
    <property type="match status" value="1"/>
</dbReference>
<dbReference type="PANTHER" id="PTHR45881:SF5">
    <property type="entry name" value="FORK-HEAD DOMAIN-CONTAINING PROTEIN"/>
    <property type="match status" value="1"/>
</dbReference>
<feature type="compositionally biased region" description="Polar residues" evidence="7">
    <location>
        <begin position="166"/>
        <end position="180"/>
    </location>
</feature>
<name>A0A2B7YA96_9EURO</name>
<dbReference type="Pfam" id="PF00250">
    <property type="entry name" value="Forkhead"/>
    <property type="match status" value="1"/>
</dbReference>
<evidence type="ECO:0000256" key="4">
    <source>
        <dbReference type="ARBA" id="ARBA00023163"/>
    </source>
</evidence>
<dbReference type="PROSITE" id="PS50039">
    <property type="entry name" value="FORK_HEAD_3"/>
    <property type="match status" value="1"/>
</dbReference>
<dbReference type="InterPro" id="IPR030456">
    <property type="entry name" value="TF_fork_head_CS_2"/>
</dbReference>
<accession>A0A2B7YA96</accession>
<evidence type="ECO:0000259" key="8">
    <source>
        <dbReference type="PROSITE" id="PS50039"/>
    </source>
</evidence>
<organism evidence="9 10">
    <name type="scientific">Helicocarpus griseus UAMH5409</name>
    <dbReference type="NCBI Taxonomy" id="1447875"/>
    <lineage>
        <taxon>Eukaryota</taxon>
        <taxon>Fungi</taxon>
        <taxon>Dikarya</taxon>
        <taxon>Ascomycota</taxon>
        <taxon>Pezizomycotina</taxon>
        <taxon>Eurotiomycetes</taxon>
        <taxon>Eurotiomycetidae</taxon>
        <taxon>Onygenales</taxon>
        <taxon>Ajellomycetaceae</taxon>
        <taxon>Helicocarpus</taxon>
    </lineage>
</organism>
<sequence>MKDDGGYDFLPPRIMRTRYLSLPHVGAPVYGTSLNQSSSFNDTVTPRNVFDPSCFNPNPNPNDFMNSDLYFSQQLKSEPPVLPPDSWQLGMDEDFMSNSSCSNYASQGDPGNYSLWTENDTTDSLLIGSHACQNHASIGCGDYTQSASYPELPSTEDAHASISSAQFADGQPTRSRQNLPFCTGTDLRTGRLTSNGGSAVYLPSPENSTASSPEDEFNTMQFSPDPTTPSAANILSDVENDDERSDEPYAKLIYRALKTAPENKMVLKEIYEWFEKNTNKAKNSDSKGWQNSIRHNLSMNAAFEGMKDISSPDGGSRKTANVWVLTKDALEHGVQSTTRYRKPGAHKKSPKSKHPAPQRQRSGAKGGRAAKKAAKMRRVQQEPQKKATINKNVVLRNYQPRDDNIAVPNYDYRHQTFPDQTASLTPESLGLESVIATHSDSDLHENNPFPRSLFPPRNEVGLGFEDIR</sequence>
<reference evidence="9 10" key="1">
    <citation type="submission" date="2017-10" db="EMBL/GenBank/DDBJ databases">
        <title>Comparative genomics in systemic dimorphic fungi from Ajellomycetaceae.</title>
        <authorList>
            <person name="Munoz J.F."/>
            <person name="Mcewen J.G."/>
            <person name="Clay O.K."/>
            <person name="Cuomo C.A."/>
        </authorList>
    </citation>
    <scope>NUCLEOTIDE SEQUENCE [LARGE SCALE GENOMIC DNA]</scope>
    <source>
        <strain evidence="9 10">UAMH5409</strain>
    </source>
</reference>
<dbReference type="GO" id="GO:0005634">
    <property type="term" value="C:nucleus"/>
    <property type="evidence" value="ECO:0007669"/>
    <property type="project" value="UniProtKB-SubCell"/>
</dbReference>
<feature type="DNA-binding region" description="Fork-head" evidence="6">
    <location>
        <begin position="244"/>
        <end position="344"/>
    </location>
</feature>
<evidence type="ECO:0000313" key="10">
    <source>
        <dbReference type="Proteomes" id="UP000223968"/>
    </source>
</evidence>
<dbReference type="GO" id="GO:0000981">
    <property type="term" value="F:DNA-binding transcription factor activity, RNA polymerase II-specific"/>
    <property type="evidence" value="ECO:0007669"/>
    <property type="project" value="TreeGrafter"/>
</dbReference>
<dbReference type="Proteomes" id="UP000223968">
    <property type="component" value="Unassembled WGS sequence"/>
</dbReference>
<evidence type="ECO:0000256" key="5">
    <source>
        <dbReference type="ARBA" id="ARBA00023242"/>
    </source>
</evidence>
<comment type="subcellular location">
    <subcellularLocation>
        <location evidence="1 6">Nucleus</location>
    </subcellularLocation>
</comment>
<evidence type="ECO:0000256" key="2">
    <source>
        <dbReference type="ARBA" id="ARBA00023015"/>
    </source>
</evidence>
<gene>
    <name evidence="9" type="ORF">AJ79_00862</name>
</gene>
<keyword evidence="4" id="KW-0804">Transcription</keyword>
<feature type="compositionally biased region" description="Polar residues" evidence="7">
    <location>
        <begin position="205"/>
        <end position="233"/>
    </location>
</feature>